<evidence type="ECO:0000256" key="7">
    <source>
        <dbReference type="SAM" id="MobiDB-lite"/>
    </source>
</evidence>
<evidence type="ECO:0000256" key="6">
    <source>
        <dbReference type="ARBA" id="ARBA00023242"/>
    </source>
</evidence>
<keyword evidence="5" id="KW-0804">Transcription</keyword>
<protein>
    <submittedName>
        <fullName evidence="9">Ustiloxin B cluster transcription factor ustR</fullName>
    </submittedName>
</protein>
<evidence type="ECO:0000313" key="10">
    <source>
        <dbReference type="Proteomes" id="UP001628179"/>
    </source>
</evidence>
<feature type="region of interest" description="Disordered" evidence="7">
    <location>
        <begin position="94"/>
        <end position="160"/>
    </location>
</feature>
<accession>A0ABQ0FYP3</accession>
<organism evidence="9 10">
    <name type="scientific">Madurella fahalii</name>
    <dbReference type="NCBI Taxonomy" id="1157608"/>
    <lineage>
        <taxon>Eukaryota</taxon>
        <taxon>Fungi</taxon>
        <taxon>Dikarya</taxon>
        <taxon>Ascomycota</taxon>
        <taxon>Pezizomycotina</taxon>
        <taxon>Sordariomycetes</taxon>
        <taxon>Sordariomycetidae</taxon>
        <taxon>Sordariales</taxon>
        <taxon>Sordariales incertae sedis</taxon>
        <taxon>Madurella</taxon>
    </lineage>
</organism>
<evidence type="ECO:0000256" key="4">
    <source>
        <dbReference type="ARBA" id="ARBA00023125"/>
    </source>
</evidence>
<dbReference type="CDD" id="cd00067">
    <property type="entry name" value="GAL4"/>
    <property type="match status" value="1"/>
</dbReference>
<sequence length="628" mass="69948">MSTKTRGGGGCWTCRLRRKKCDETRPLCNSCTALEIDCLYGDDRPEWMDGAEKQRQRAEWLKSEVKRKAAHRRERRYLQGIEVRLESLDASLADESDAGGTKDSLYITPSSADSAPSSSYDGPQDFTPRSESIGLQADSSASIPSPDRPHGGSNTPGLDLQGMLAEDEDAHLTMMYLDYVFPFVFPFYRPSVLDVGRGWLLALLTKNKALFHSALGLAGYFYAVLLGHTGDSSHECQTRSLETLHNQQGLALQWLQHEMHEIVTRGVRDHLAEASRVMASIIQLLTCEVAIAKPGNWTIHLGAATELYDEIMKQHGMSERGPCFMMVLLQLGSKPFTWTPKNHPWGLNQSILRFFTAQLLFIDVLASTTLQQPPRLQRWHEHLLYDYDEETKEKMRDGEKEQTTPHINLEEFVGVQNWAILAISEISALDAWKKGMKRAGSLSVTELVSRATAIEHRLCASLEALLGTDTKGAFPSLKDSPHTVVQCSAGGFPLARVMHGTGLNTQIWAQAAFTYLSVILSGWQPASHEIRKSVAQTIELMLSLPNPDCLRTAVWPFVVTGCLAAPDQEFVFRDLVSAMGPLQRFGTISDGLAILEHVWVHRAEIDENPDQWDLAACFNCLGRSVLLI</sequence>
<dbReference type="Proteomes" id="UP001628179">
    <property type="component" value="Unassembled WGS sequence"/>
</dbReference>
<evidence type="ECO:0000256" key="2">
    <source>
        <dbReference type="ARBA" id="ARBA00022833"/>
    </source>
</evidence>
<dbReference type="Pfam" id="PF11951">
    <property type="entry name" value="Fungal_trans_2"/>
    <property type="match status" value="1"/>
</dbReference>
<comment type="caution">
    <text evidence="9">The sequence shown here is derived from an EMBL/GenBank/DDBJ whole genome shotgun (WGS) entry which is preliminary data.</text>
</comment>
<dbReference type="EMBL" id="BAAFSV010000001">
    <property type="protein sequence ID" value="GAB1310614.1"/>
    <property type="molecule type" value="Genomic_DNA"/>
</dbReference>
<dbReference type="InterPro" id="IPR001138">
    <property type="entry name" value="Zn2Cys6_DnaBD"/>
</dbReference>
<evidence type="ECO:0000256" key="1">
    <source>
        <dbReference type="ARBA" id="ARBA00004123"/>
    </source>
</evidence>
<dbReference type="PROSITE" id="PS00463">
    <property type="entry name" value="ZN2_CY6_FUNGAL_1"/>
    <property type="match status" value="1"/>
</dbReference>
<dbReference type="InterPro" id="IPR021858">
    <property type="entry name" value="Fun_TF"/>
</dbReference>
<feature type="compositionally biased region" description="Low complexity" evidence="7">
    <location>
        <begin position="109"/>
        <end position="119"/>
    </location>
</feature>
<keyword evidence="2" id="KW-0862">Zinc</keyword>
<evidence type="ECO:0000256" key="5">
    <source>
        <dbReference type="ARBA" id="ARBA00023163"/>
    </source>
</evidence>
<evidence type="ECO:0000313" key="9">
    <source>
        <dbReference type="EMBL" id="GAB1310614.1"/>
    </source>
</evidence>
<dbReference type="PANTHER" id="PTHR37534:SF20">
    <property type="entry name" value="PRO1A C6 ZINK-FINGER PROTEIN"/>
    <property type="match status" value="1"/>
</dbReference>
<proteinExistence type="predicted"/>
<keyword evidence="4" id="KW-0238">DNA-binding</keyword>
<dbReference type="Gene3D" id="4.10.240.10">
    <property type="entry name" value="Zn(2)-C6 fungal-type DNA-binding domain"/>
    <property type="match status" value="1"/>
</dbReference>
<dbReference type="SUPFAM" id="SSF57701">
    <property type="entry name" value="Zn2/Cys6 DNA-binding domain"/>
    <property type="match status" value="1"/>
</dbReference>
<evidence type="ECO:0000259" key="8">
    <source>
        <dbReference type="PROSITE" id="PS50048"/>
    </source>
</evidence>
<dbReference type="RefSeq" id="XP_070912347.1">
    <property type="nucleotide sequence ID" value="XM_071056246.1"/>
</dbReference>
<keyword evidence="10" id="KW-1185">Reference proteome</keyword>
<dbReference type="GeneID" id="98171569"/>
<dbReference type="PANTHER" id="PTHR37534">
    <property type="entry name" value="TRANSCRIPTIONAL ACTIVATOR PROTEIN UGA3"/>
    <property type="match status" value="1"/>
</dbReference>
<dbReference type="PROSITE" id="PS50048">
    <property type="entry name" value="ZN2_CY6_FUNGAL_2"/>
    <property type="match status" value="1"/>
</dbReference>
<comment type="subcellular location">
    <subcellularLocation>
        <location evidence="1">Nucleus</location>
    </subcellularLocation>
</comment>
<keyword evidence="6" id="KW-0539">Nucleus</keyword>
<dbReference type="InterPro" id="IPR036864">
    <property type="entry name" value="Zn2-C6_fun-type_DNA-bd_sf"/>
</dbReference>
<name>A0ABQ0FYP3_9PEZI</name>
<reference evidence="9 10" key="1">
    <citation type="submission" date="2024-09" db="EMBL/GenBank/DDBJ databases">
        <title>Itraconazole resistance in Madurella fahalii resulting from another homologue of gene encoding cytochrome P450 14-alpha sterol demethylase (CYP51).</title>
        <authorList>
            <person name="Yoshioka I."/>
            <person name="Fahal A.H."/>
            <person name="Kaneko S."/>
            <person name="Yaguchi T."/>
        </authorList>
    </citation>
    <scope>NUCLEOTIDE SEQUENCE [LARGE SCALE GENOMIC DNA]</scope>
    <source>
        <strain evidence="9 10">IFM 68171</strain>
    </source>
</reference>
<dbReference type="SMART" id="SM00066">
    <property type="entry name" value="GAL4"/>
    <property type="match status" value="1"/>
</dbReference>
<keyword evidence="3" id="KW-0805">Transcription regulation</keyword>
<gene>
    <name evidence="9" type="ORF">MFIFM68171_00824</name>
</gene>
<dbReference type="Pfam" id="PF00172">
    <property type="entry name" value="Zn_clus"/>
    <property type="match status" value="1"/>
</dbReference>
<evidence type="ECO:0000256" key="3">
    <source>
        <dbReference type="ARBA" id="ARBA00023015"/>
    </source>
</evidence>
<feature type="domain" description="Zn(2)-C6 fungal-type" evidence="8">
    <location>
        <begin position="10"/>
        <end position="40"/>
    </location>
</feature>